<dbReference type="PANTHER" id="PTHR32114:SF2">
    <property type="entry name" value="ABC TRANSPORTER ABCH.3"/>
    <property type="match status" value="1"/>
</dbReference>
<protein>
    <recommendedName>
        <fullName evidence="1">RecF/RecN/SMC N-terminal domain-containing protein</fullName>
    </recommendedName>
</protein>
<dbReference type="InterPro" id="IPR003395">
    <property type="entry name" value="RecF/RecN/SMC_N"/>
</dbReference>
<accession>A0A432NXQ0</accession>
<dbReference type="Pfam" id="PF02463">
    <property type="entry name" value="SMC_N"/>
    <property type="match status" value="1"/>
</dbReference>
<comment type="caution">
    <text evidence="2">The sequence shown here is derived from an EMBL/GenBank/DDBJ whole genome shotgun (WGS) entry which is preliminary data.</text>
</comment>
<evidence type="ECO:0000313" key="3">
    <source>
        <dbReference type="Proteomes" id="UP000273611"/>
    </source>
</evidence>
<reference evidence="2 3" key="1">
    <citation type="journal article" date="2015" name="Int. J. Syst. Evol. Microbiol.">
        <title>Rhizobium anhuiense sp. nov., isolated from effective nodules of Vicia faba and Pisum sativum.</title>
        <authorList>
            <person name="Zhang Y.J."/>
            <person name="Zheng W.T."/>
            <person name="Everall I."/>
            <person name="Young J.P."/>
            <person name="Zhang X.X."/>
            <person name="Tian C.F."/>
            <person name="Sui X.H."/>
            <person name="Wang E.T."/>
            <person name="Chen W.X."/>
        </authorList>
    </citation>
    <scope>NUCLEOTIDE SEQUENCE [LARGE SCALE GENOMIC DNA]</scope>
    <source>
        <strain evidence="2 3">CCBAU 23252</strain>
    </source>
</reference>
<feature type="domain" description="RecF/RecN/SMC N-terminal" evidence="1">
    <location>
        <begin position="6"/>
        <end position="759"/>
    </location>
</feature>
<dbReference type="Proteomes" id="UP000273611">
    <property type="component" value="Unassembled WGS sequence"/>
</dbReference>
<dbReference type="RefSeq" id="WP_127429962.1">
    <property type="nucleotide sequence ID" value="NZ_BMFI01000003.1"/>
</dbReference>
<dbReference type="EMBL" id="RIBW01000001">
    <property type="protein sequence ID" value="RUM04412.1"/>
    <property type="molecule type" value="Genomic_DNA"/>
</dbReference>
<dbReference type="AlphaFoldDB" id="A0A432NXQ0"/>
<gene>
    <name evidence="2" type="ORF">EEQ99_02330</name>
</gene>
<dbReference type="InterPro" id="IPR027417">
    <property type="entry name" value="P-loop_NTPase"/>
</dbReference>
<dbReference type="Gene3D" id="3.40.50.300">
    <property type="entry name" value="P-loop containing nucleotide triphosphate hydrolases"/>
    <property type="match status" value="2"/>
</dbReference>
<evidence type="ECO:0000313" key="2">
    <source>
        <dbReference type="EMBL" id="RUM04412.1"/>
    </source>
</evidence>
<evidence type="ECO:0000259" key="1">
    <source>
        <dbReference type="Pfam" id="PF02463"/>
    </source>
</evidence>
<sequence>MSPAQLKSITLTNFRSIRGSITVPLDAPIVLVHGQNGAGKTSLLSGIELALTGSVASLERVDPEYASHLVHKDSKSANVQIHTTGLDVNEADFTVGAGGISGAALLNTDLSRFYGERCFLAQSSLGRLLELYQDSPKRTDSALTRFVKDLLRLDHLDAIIDGLHDAGDVRRLRSGVPGYAETKDAVPQLEQEVIRLRAGLATTDTRIQELTKANEERTSQLTSIEPPNSDALPITPEFEERELVRLTGIKREIEIAVRQWQQISNTDASKERVAAEPRSEAAERAIQEWQAIQGSELTRLLERLAPLFPDLPPISSSGPQYAHSTAVEAVKEELTRCTTVLNSDAQASVREADLDGEITRARARILALEQQISSFATEAGVLAQALSGVLPHIHSEDCPVCGRDFSQTSETPLHAHVSARIAELTAAAGQLQALSQDRATTLAAAASAERHLGEVRGQRLEPQSRDDLRTRQALLQEANLALEQMADSIGEGERLLAASTAASRVLSDLAAADQSGTVLRDSLSRFATELHLDPVGAAEAVDAALARFTAEASRLVTAYTSNQSLRREMTGNTLESNRLRASREPVLSAITTAQSRIDALNAAKGRADAIIQDARELAKRAGEARTGIVRKVFNGSLNRVWRDLFVRLAPEEPFVPAFAVPETNGGPVEAILETWYRAGGKGGNPRAMLSAGNLNTAALTLFLALHLSVSPDLPWLVIDDPVQSMDEVHIAQFAALLRTLAKSRTQRQIIVAVHEKPLFDYLALELSPAFQNDRLITIELSRSADGQTLMNYQPHVWRPDQAIAA</sequence>
<organism evidence="2 3">
    <name type="scientific">Rhizobium anhuiense</name>
    <dbReference type="NCBI Taxonomy" id="1184720"/>
    <lineage>
        <taxon>Bacteria</taxon>
        <taxon>Pseudomonadati</taxon>
        <taxon>Pseudomonadota</taxon>
        <taxon>Alphaproteobacteria</taxon>
        <taxon>Hyphomicrobiales</taxon>
        <taxon>Rhizobiaceae</taxon>
        <taxon>Rhizobium/Agrobacterium group</taxon>
        <taxon>Rhizobium</taxon>
    </lineage>
</organism>
<name>A0A432NXQ0_9HYPH</name>
<dbReference type="SUPFAM" id="SSF52540">
    <property type="entry name" value="P-loop containing nucleoside triphosphate hydrolases"/>
    <property type="match status" value="1"/>
</dbReference>
<proteinExistence type="predicted"/>
<dbReference type="PANTHER" id="PTHR32114">
    <property type="entry name" value="ABC TRANSPORTER ABCH.3"/>
    <property type="match status" value="1"/>
</dbReference>